<dbReference type="PANTHER" id="PTHR48098:SF1">
    <property type="entry name" value="DIACYLGLYCEROL ACYLTRANSFERASE_MYCOLYLTRANSFERASE AG85A"/>
    <property type="match status" value="1"/>
</dbReference>
<dbReference type="SUPFAM" id="SSF53474">
    <property type="entry name" value="alpha/beta-Hydrolases"/>
    <property type="match status" value="1"/>
</dbReference>
<dbReference type="GO" id="GO:0016747">
    <property type="term" value="F:acyltransferase activity, transferring groups other than amino-acyl groups"/>
    <property type="evidence" value="ECO:0007669"/>
    <property type="project" value="TreeGrafter"/>
</dbReference>
<dbReference type="AlphaFoldDB" id="A0A1V5MJV9"/>
<dbReference type="Pfam" id="PF00756">
    <property type="entry name" value="Esterase"/>
    <property type="match status" value="1"/>
</dbReference>
<sequence>MALLHINYWSAPLGKQAALYFILPQGKETEPCRVVYLLHGRSDDYTIWLRRTSLERYAEATGLAVALLDGARSFYTDSFDGVFKYEQHILETVNYLDKTFHTVRSARGRGIGGLSMGGYGAVKLGFKHPDLFGSITAHSSVLDLAGYIKKHPSPELKAIFGPRSKAGEDPFRLAARVKQIPALYFDCGLDDPLLEDNRRFASRLKELGLPHTYREYPGAHTWEYWDRYIQTALNFHRHTLTGHSSRTALSKKVPGAV</sequence>
<dbReference type="EMBL" id="MWAK01000027">
    <property type="protein sequence ID" value="OPZ93372.1"/>
    <property type="molecule type" value="Genomic_DNA"/>
</dbReference>
<dbReference type="Gene3D" id="3.40.50.1820">
    <property type="entry name" value="alpha/beta hydrolase"/>
    <property type="match status" value="1"/>
</dbReference>
<dbReference type="InterPro" id="IPR000801">
    <property type="entry name" value="Esterase-like"/>
</dbReference>
<comment type="caution">
    <text evidence="1">The sequence shown here is derived from an EMBL/GenBank/DDBJ whole genome shotgun (WGS) entry which is preliminary data.</text>
</comment>
<name>A0A1V5MJV9_UNCT6</name>
<organism evidence="1">
    <name type="scientific">candidate division TA06 bacterium ADurb.Bin417</name>
    <dbReference type="NCBI Taxonomy" id="1852828"/>
    <lineage>
        <taxon>Bacteria</taxon>
        <taxon>Bacteria division TA06</taxon>
    </lineage>
</organism>
<dbReference type="Proteomes" id="UP000485484">
    <property type="component" value="Unassembled WGS sequence"/>
</dbReference>
<evidence type="ECO:0000313" key="1">
    <source>
        <dbReference type="EMBL" id="OPZ93372.1"/>
    </source>
</evidence>
<dbReference type="PANTHER" id="PTHR48098">
    <property type="entry name" value="ENTEROCHELIN ESTERASE-RELATED"/>
    <property type="match status" value="1"/>
</dbReference>
<protein>
    <submittedName>
        <fullName evidence="1">Putative esterase</fullName>
    </submittedName>
</protein>
<dbReference type="InterPro" id="IPR029058">
    <property type="entry name" value="AB_hydrolase_fold"/>
</dbReference>
<dbReference type="InterPro" id="IPR050583">
    <property type="entry name" value="Mycobacterial_A85_antigen"/>
</dbReference>
<reference evidence="1" key="1">
    <citation type="submission" date="2017-02" db="EMBL/GenBank/DDBJ databases">
        <title>Delving into the versatile metabolic prowess of the omnipresent phylum Bacteroidetes.</title>
        <authorList>
            <person name="Nobu M.K."/>
            <person name="Mei R."/>
            <person name="Narihiro T."/>
            <person name="Kuroda K."/>
            <person name="Liu W.-T."/>
        </authorList>
    </citation>
    <scope>NUCLEOTIDE SEQUENCE</scope>
    <source>
        <strain evidence="1">ADurb.Bin417</strain>
    </source>
</reference>
<gene>
    <name evidence="1" type="ORF">BWY73_00349</name>
</gene>
<proteinExistence type="predicted"/>
<accession>A0A1V5MJV9</accession>